<dbReference type="Gene3D" id="2.20.25.10">
    <property type="match status" value="1"/>
</dbReference>
<dbReference type="NCBIfam" id="TIGR00686">
    <property type="entry name" value="phnA"/>
    <property type="match status" value="1"/>
</dbReference>
<organism evidence="5 7">
    <name type="scientific">Staphylococcus microti</name>
    <dbReference type="NCBI Taxonomy" id="569857"/>
    <lineage>
        <taxon>Bacteria</taxon>
        <taxon>Bacillati</taxon>
        <taxon>Bacillota</taxon>
        <taxon>Bacilli</taxon>
        <taxon>Bacillales</taxon>
        <taxon>Staphylococcaceae</taxon>
        <taxon>Staphylococcus</taxon>
    </lineage>
</organism>
<evidence type="ECO:0000259" key="2">
    <source>
        <dbReference type="Pfam" id="PF03831"/>
    </source>
</evidence>
<evidence type="ECO:0000256" key="1">
    <source>
        <dbReference type="ARBA" id="ARBA00009248"/>
    </source>
</evidence>
<evidence type="ECO:0000313" key="6">
    <source>
        <dbReference type="Proteomes" id="UP000032366"/>
    </source>
</evidence>
<evidence type="ECO:0000313" key="4">
    <source>
        <dbReference type="EMBL" id="KIX90442.1"/>
    </source>
</evidence>
<dbReference type="RefSeq" id="WP_044360773.1">
    <property type="nucleotide sequence ID" value="NZ_JXWY01000043.1"/>
</dbReference>
<dbReference type="EMBL" id="JXWY01000043">
    <property type="protein sequence ID" value="KIX90442.1"/>
    <property type="molecule type" value="Genomic_DNA"/>
</dbReference>
<dbReference type="Proteomes" id="UP000254100">
    <property type="component" value="Unassembled WGS sequence"/>
</dbReference>
<dbReference type="EMBL" id="UHDT01000001">
    <property type="protein sequence ID" value="SUM58463.1"/>
    <property type="molecule type" value="Genomic_DNA"/>
</dbReference>
<dbReference type="Pfam" id="PF03831">
    <property type="entry name" value="YjdM"/>
    <property type="match status" value="1"/>
</dbReference>
<dbReference type="PANTHER" id="PTHR30305">
    <property type="entry name" value="PROTEIN YJDM-RELATED"/>
    <property type="match status" value="1"/>
</dbReference>
<proteinExistence type="inferred from homology"/>
<accession>A0A0D6XP92</accession>
<dbReference type="InterPro" id="IPR004624">
    <property type="entry name" value="YjdM"/>
</dbReference>
<evidence type="ECO:0000259" key="3">
    <source>
        <dbReference type="Pfam" id="PF08274"/>
    </source>
</evidence>
<name>A0A0D6XP92_9STAP</name>
<feature type="domain" description="Protein YjdM C-terminal" evidence="2">
    <location>
        <begin position="46"/>
        <end position="114"/>
    </location>
</feature>
<dbReference type="Pfam" id="PF08274">
    <property type="entry name" value="Zn_Ribbon_YjdM"/>
    <property type="match status" value="1"/>
</dbReference>
<evidence type="ECO:0000313" key="5">
    <source>
        <dbReference type="EMBL" id="SUM58463.1"/>
    </source>
</evidence>
<dbReference type="SUPFAM" id="SSF57783">
    <property type="entry name" value="Zinc beta-ribbon"/>
    <property type="match status" value="1"/>
</dbReference>
<reference evidence="5 7" key="2">
    <citation type="submission" date="2018-06" db="EMBL/GenBank/DDBJ databases">
        <authorList>
            <consortium name="Pathogen Informatics"/>
            <person name="Doyle S."/>
        </authorList>
    </citation>
    <scope>NUCLEOTIDE SEQUENCE [LARGE SCALE GENOMIC DNA]</scope>
    <source>
        <strain evidence="5 7">NCTC13832</strain>
    </source>
</reference>
<evidence type="ECO:0000313" key="7">
    <source>
        <dbReference type="Proteomes" id="UP000254100"/>
    </source>
</evidence>
<dbReference type="Gene3D" id="2.30.30.40">
    <property type="entry name" value="SH3 Domains"/>
    <property type="match status" value="1"/>
</dbReference>
<dbReference type="PANTHER" id="PTHR30305:SF3">
    <property type="entry name" value="PROTEIN YJDM"/>
    <property type="match status" value="1"/>
</dbReference>
<dbReference type="Proteomes" id="UP000032366">
    <property type="component" value="Unassembled WGS sequence"/>
</dbReference>
<sequence length="116" mass="12468">MTTALPNCPSCGSEYTYEDGALYVCPMCAHEWTAESVAEAEEAAIVRDANGNILQDGDTVTVIRDLKVKGSSNAIKQGTKVKNIRLVDPEDGHDIDCKIPGFGQIGLKSEVVKKIN</sequence>
<gene>
    <name evidence="5" type="ORF">NCTC13832_02213</name>
    <name evidence="4" type="ORF">TP70_07775</name>
</gene>
<keyword evidence="6" id="KW-1185">Reference proteome</keyword>
<dbReference type="AlphaFoldDB" id="A0A0D6XP92"/>
<dbReference type="SUPFAM" id="SSF82057">
    <property type="entry name" value="Prokaryotic SH3-related domain"/>
    <property type="match status" value="1"/>
</dbReference>
<comment type="similarity">
    <text evidence="1">Belongs to the YjdM family.</text>
</comment>
<feature type="domain" description="Protein YjdM N-terminal" evidence="3">
    <location>
        <begin position="5"/>
        <end position="33"/>
    </location>
</feature>
<protein>
    <submittedName>
        <fullName evidence="5">Alkylphosphonate utilization operon protein PhnA</fullName>
    </submittedName>
    <submittedName>
        <fullName evidence="4">Alkylphosphonate utilization protein</fullName>
    </submittedName>
</protein>
<dbReference type="OrthoDB" id="9810131at2"/>
<dbReference type="InterPro" id="IPR013987">
    <property type="entry name" value="YjdM_N"/>
</dbReference>
<dbReference type="InterPro" id="IPR013988">
    <property type="entry name" value="YjdM_C"/>
</dbReference>
<reference evidence="4 6" key="1">
    <citation type="submission" date="2015-01" db="EMBL/GenBank/DDBJ databases">
        <authorList>
            <person name="Guo J."/>
        </authorList>
    </citation>
    <scope>NUCLEOTIDE SEQUENCE [LARGE SCALE GENOMIC DNA]</scope>
    <source>
        <strain evidence="4 6">DSM 22147</strain>
    </source>
</reference>